<gene>
    <name evidence="1" type="ORF">EVAR_79534_1</name>
</gene>
<dbReference type="AlphaFoldDB" id="A0A4C1Y8R8"/>
<dbReference type="EMBL" id="BGZK01001102">
    <property type="protein sequence ID" value="GBP71252.1"/>
    <property type="molecule type" value="Genomic_DNA"/>
</dbReference>
<proteinExistence type="predicted"/>
<protein>
    <submittedName>
        <fullName evidence="1">Uncharacterized protein</fullName>
    </submittedName>
</protein>
<keyword evidence="2" id="KW-1185">Reference proteome</keyword>
<dbReference type="Proteomes" id="UP000299102">
    <property type="component" value="Unassembled WGS sequence"/>
</dbReference>
<organism evidence="1 2">
    <name type="scientific">Eumeta variegata</name>
    <name type="common">Bagworm moth</name>
    <name type="synonym">Eumeta japonica</name>
    <dbReference type="NCBI Taxonomy" id="151549"/>
    <lineage>
        <taxon>Eukaryota</taxon>
        <taxon>Metazoa</taxon>
        <taxon>Ecdysozoa</taxon>
        <taxon>Arthropoda</taxon>
        <taxon>Hexapoda</taxon>
        <taxon>Insecta</taxon>
        <taxon>Pterygota</taxon>
        <taxon>Neoptera</taxon>
        <taxon>Endopterygota</taxon>
        <taxon>Lepidoptera</taxon>
        <taxon>Glossata</taxon>
        <taxon>Ditrysia</taxon>
        <taxon>Tineoidea</taxon>
        <taxon>Psychidae</taxon>
        <taxon>Oiketicinae</taxon>
        <taxon>Eumeta</taxon>
    </lineage>
</organism>
<reference evidence="1 2" key="1">
    <citation type="journal article" date="2019" name="Commun. Biol.">
        <title>The bagworm genome reveals a unique fibroin gene that provides high tensile strength.</title>
        <authorList>
            <person name="Kono N."/>
            <person name="Nakamura H."/>
            <person name="Ohtoshi R."/>
            <person name="Tomita M."/>
            <person name="Numata K."/>
            <person name="Arakawa K."/>
        </authorList>
    </citation>
    <scope>NUCLEOTIDE SEQUENCE [LARGE SCALE GENOMIC DNA]</scope>
</reference>
<accession>A0A4C1Y8R8</accession>
<name>A0A4C1Y8R8_EUMVA</name>
<sequence>MALAISARHSSQRRHSVAPPVERVCSNSYIASCSHQIILNLAVIVEASSGYTHDFLPLGYCNKSWSGAADDLLEPELIRQFARSPDQNRRRFEGDALSH</sequence>
<comment type="caution">
    <text evidence="1">The sequence shown here is derived from an EMBL/GenBank/DDBJ whole genome shotgun (WGS) entry which is preliminary data.</text>
</comment>
<evidence type="ECO:0000313" key="1">
    <source>
        <dbReference type="EMBL" id="GBP71252.1"/>
    </source>
</evidence>
<evidence type="ECO:0000313" key="2">
    <source>
        <dbReference type="Proteomes" id="UP000299102"/>
    </source>
</evidence>